<protein>
    <recommendedName>
        <fullName evidence="1">RGS domain-containing protein</fullName>
    </recommendedName>
</protein>
<sequence>MRYKVKYFALHLANEHSSENLDFYESVDHFRHEWDIDHKNACEHIARKIWQLYVASNGPLAVNLPSKIRNPTEQKIIANEIARDTFDSASNEIYNVMNRDSFSRFKGSPLWAEYCEHPDRHPDGVPPPATARLADCYTGRRKSESLFNHVGRKTIDEVLVSEMGLETYESFIKVESPKEGLQTLLVYMGLQGFNKFVEGLGIPTAEDKLEVEEKIKEIQEKVKEAKDLPEFIQEKLTKTNDVNLKEADIKTLCSLFKEVEVLCKGFLNTADTFERFLNSALYIKYRMTEKKEESLNASLAKSQALAASQKAAAA</sequence>
<reference evidence="2 3" key="1">
    <citation type="journal article" date="2023" name="Commun. Biol.">
        <title>Genome analysis of Parmales, the sister group of diatoms, reveals the evolutionary specialization of diatoms from phago-mixotrophs to photoautotrophs.</title>
        <authorList>
            <person name="Ban H."/>
            <person name="Sato S."/>
            <person name="Yoshikawa S."/>
            <person name="Yamada K."/>
            <person name="Nakamura Y."/>
            <person name="Ichinomiya M."/>
            <person name="Sato N."/>
            <person name="Blanc-Mathieu R."/>
            <person name="Endo H."/>
            <person name="Kuwata A."/>
            <person name="Ogata H."/>
        </authorList>
    </citation>
    <scope>NUCLEOTIDE SEQUENCE [LARGE SCALE GENOMIC DNA]</scope>
</reference>
<organism evidence="2 3">
    <name type="scientific">Tetraparma gracilis</name>
    <dbReference type="NCBI Taxonomy" id="2962635"/>
    <lineage>
        <taxon>Eukaryota</taxon>
        <taxon>Sar</taxon>
        <taxon>Stramenopiles</taxon>
        <taxon>Ochrophyta</taxon>
        <taxon>Bolidophyceae</taxon>
        <taxon>Parmales</taxon>
        <taxon>Triparmaceae</taxon>
        <taxon>Tetraparma</taxon>
    </lineage>
</organism>
<proteinExistence type="predicted"/>
<evidence type="ECO:0000313" key="2">
    <source>
        <dbReference type="EMBL" id="GMI55439.1"/>
    </source>
</evidence>
<gene>
    <name evidence="2" type="ORF">TeGR_g11115</name>
</gene>
<evidence type="ECO:0000313" key="3">
    <source>
        <dbReference type="Proteomes" id="UP001165060"/>
    </source>
</evidence>
<dbReference type="InterPro" id="IPR044926">
    <property type="entry name" value="RGS_subdomain_2"/>
</dbReference>
<dbReference type="PROSITE" id="PS50132">
    <property type="entry name" value="RGS"/>
    <property type="match status" value="1"/>
</dbReference>
<dbReference type="PANTHER" id="PTHR10845:SF192">
    <property type="entry name" value="DOUBLE HIT, ISOFORM B"/>
    <property type="match status" value="1"/>
</dbReference>
<dbReference type="Gene3D" id="1.10.167.10">
    <property type="entry name" value="Regulator of G-protein Signalling 4, domain 2"/>
    <property type="match status" value="1"/>
</dbReference>
<name>A0ABQ6NC96_9STRA</name>
<dbReference type="EMBL" id="BRYB01006704">
    <property type="protein sequence ID" value="GMI55439.1"/>
    <property type="molecule type" value="Genomic_DNA"/>
</dbReference>
<dbReference type="PANTHER" id="PTHR10845">
    <property type="entry name" value="REGULATOR OF G PROTEIN SIGNALING"/>
    <property type="match status" value="1"/>
</dbReference>
<comment type="caution">
    <text evidence="2">The sequence shown here is derived from an EMBL/GenBank/DDBJ whole genome shotgun (WGS) entry which is preliminary data.</text>
</comment>
<dbReference type="PRINTS" id="PR01301">
    <property type="entry name" value="RGSPROTEIN"/>
</dbReference>
<dbReference type="InterPro" id="IPR016137">
    <property type="entry name" value="RGS"/>
</dbReference>
<feature type="domain" description="RGS" evidence="1">
    <location>
        <begin position="7"/>
        <end position="115"/>
    </location>
</feature>
<dbReference type="SUPFAM" id="SSF48097">
    <property type="entry name" value="Regulator of G-protein signaling, RGS"/>
    <property type="match status" value="1"/>
</dbReference>
<keyword evidence="3" id="KW-1185">Reference proteome</keyword>
<dbReference type="InterPro" id="IPR036305">
    <property type="entry name" value="RGS_sf"/>
</dbReference>
<evidence type="ECO:0000259" key="1">
    <source>
        <dbReference type="PROSITE" id="PS50132"/>
    </source>
</evidence>
<dbReference type="SMART" id="SM00315">
    <property type="entry name" value="RGS"/>
    <property type="match status" value="1"/>
</dbReference>
<dbReference type="CDD" id="cd07440">
    <property type="entry name" value="RGS"/>
    <property type="match status" value="1"/>
</dbReference>
<dbReference type="Pfam" id="PF00615">
    <property type="entry name" value="RGS"/>
    <property type="match status" value="1"/>
</dbReference>
<dbReference type="Proteomes" id="UP001165060">
    <property type="component" value="Unassembled WGS sequence"/>
</dbReference>
<accession>A0ABQ6NC96</accession>